<dbReference type="EMBL" id="CP104067">
    <property type="protein sequence ID" value="WAH42963.1"/>
    <property type="molecule type" value="Genomic_DNA"/>
</dbReference>
<name>A0ABY6ZK38_9BACL</name>
<proteinExistence type="predicted"/>
<dbReference type="Proteomes" id="UP001164761">
    <property type="component" value="Chromosome"/>
</dbReference>
<sequence>MTNPDTKAERWREAKARCRLTDETVKMAKEMGLNPLSLIKNIPNKSQLWKEPVED</sequence>
<evidence type="ECO:0000313" key="1">
    <source>
        <dbReference type="EMBL" id="WAH42963.1"/>
    </source>
</evidence>
<protein>
    <submittedName>
        <fullName evidence="1">Uncharacterized protein</fullName>
    </submittedName>
</protein>
<reference evidence="1" key="1">
    <citation type="submission" date="2022-08" db="EMBL/GenBank/DDBJ databases">
        <title>Alicyclobacillus fastidiosus DSM 17978, complete genome.</title>
        <authorList>
            <person name="Wang Q."/>
            <person name="Cai R."/>
            <person name="Wang Z."/>
        </authorList>
    </citation>
    <scope>NUCLEOTIDE SEQUENCE</scope>
    <source>
        <strain evidence="1">DSM 17978</strain>
    </source>
</reference>
<dbReference type="RefSeq" id="WP_268006841.1">
    <property type="nucleotide sequence ID" value="NZ_BSUT01000001.1"/>
</dbReference>
<evidence type="ECO:0000313" key="2">
    <source>
        <dbReference type="Proteomes" id="UP001164761"/>
    </source>
</evidence>
<accession>A0ABY6ZK38</accession>
<gene>
    <name evidence="1" type="ORF">NZD89_05975</name>
</gene>
<organism evidence="1 2">
    <name type="scientific">Alicyclobacillus fastidiosus</name>
    <dbReference type="NCBI Taxonomy" id="392011"/>
    <lineage>
        <taxon>Bacteria</taxon>
        <taxon>Bacillati</taxon>
        <taxon>Bacillota</taxon>
        <taxon>Bacilli</taxon>
        <taxon>Bacillales</taxon>
        <taxon>Alicyclobacillaceae</taxon>
        <taxon>Alicyclobacillus</taxon>
    </lineage>
</organism>
<keyword evidence="2" id="KW-1185">Reference proteome</keyword>